<dbReference type="SUPFAM" id="SSF46955">
    <property type="entry name" value="Putative DNA-binding domain"/>
    <property type="match status" value="1"/>
</dbReference>
<dbReference type="PANTHER" id="PTHR30204:SF90">
    <property type="entry name" value="HTH-TYPE TRANSCRIPTIONAL ACTIVATOR MTA"/>
    <property type="match status" value="1"/>
</dbReference>
<sequence length="249" mass="29404">MSMTVKEVSKLVGISVRTLHHYDEIQLLKPDNVSSAGYRLYSEENLDTLQQILFYKELDFPLSKIKAILDDPSFDKYEALSNHRNRLLERRNRIDNMIQTIDQTNRYLKGEIQMTNEEKFTGFNFNDKQYEEEAREKWGDKTIQEANKQINEWTTDEKLSKEEEMNQIFRTFAELRTGSPDSEKAQSTVQKWYDYLNSNINYTYTLDVLKGLGDMYVTDERFMNNIDKFGTGTAQFIKEAIDIYVNNQQ</sequence>
<protein>
    <submittedName>
        <fullName evidence="6">Transcriptional regulator</fullName>
    </submittedName>
</protein>
<dbReference type="PROSITE" id="PS50937">
    <property type="entry name" value="HTH_MERR_2"/>
    <property type="match status" value="1"/>
</dbReference>
<accession>A0A239ZBZ7</accession>
<dbReference type="SUPFAM" id="SSF89082">
    <property type="entry name" value="Antibiotic binding domain of TipA-like multidrug resistance regulators"/>
    <property type="match status" value="1"/>
</dbReference>
<feature type="domain" description="HTH merR-type" evidence="5">
    <location>
        <begin position="1"/>
        <end position="71"/>
    </location>
</feature>
<evidence type="ECO:0000256" key="1">
    <source>
        <dbReference type="ARBA" id="ARBA00023015"/>
    </source>
</evidence>
<dbReference type="Pfam" id="PF13411">
    <property type="entry name" value="MerR_1"/>
    <property type="match status" value="1"/>
</dbReference>
<keyword evidence="7" id="KW-1185">Reference proteome</keyword>
<evidence type="ECO:0000313" key="7">
    <source>
        <dbReference type="Proteomes" id="UP000242084"/>
    </source>
</evidence>
<evidence type="ECO:0000256" key="4">
    <source>
        <dbReference type="ARBA" id="ARBA00023163"/>
    </source>
</evidence>
<dbReference type="CDD" id="cd01106">
    <property type="entry name" value="HTH_TipAL-Mta"/>
    <property type="match status" value="1"/>
</dbReference>
<organism evidence="6 7">
    <name type="scientific">Mammaliicoccus stepanovicii</name>
    <dbReference type="NCBI Taxonomy" id="643214"/>
    <lineage>
        <taxon>Bacteria</taxon>
        <taxon>Bacillati</taxon>
        <taxon>Bacillota</taxon>
        <taxon>Bacilli</taxon>
        <taxon>Bacillales</taxon>
        <taxon>Staphylococcaceae</taxon>
        <taxon>Mammaliicoccus</taxon>
    </lineage>
</organism>
<dbReference type="EMBL" id="LT906462">
    <property type="protein sequence ID" value="SNV68417.1"/>
    <property type="molecule type" value="Genomic_DNA"/>
</dbReference>
<dbReference type="KEGG" id="sste:SAMEA4384403_1393"/>
<dbReference type="InterPro" id="IPR009061">
    <property type="entry name" value="DNA-bd_dom_put_sf"/>
</dbReference>
<name>A0A239ZBZ7_9STAP</name>
<evidence type="ECO:0000259" key="5">
    <source>
        <dbReference type="PROSITE" id="PS50937"/>
    </source>
</evidence>
<evidence type="ECO:0000256" key="2">
    <source>
        <dbReference type="ARBA" id="ARBA00023125"/>
    </source>
</evidence>
<keyword evidence="1" id="KW-0805">Transcription regulation</keyword>
<gene>
    <name evidence="6" type="primary">mta</name>
    <name evidence="6" type="ORF">SAMEA4384403_01393</name>
</gene>
<dbReference type="InterPro" id="IPR012925">
    <property type="entry name" value="TipAS_dom"/>
</dbReference>
<dbReference type="InterPro" id="IPR047057">
    <property type="entry name" value="MerR_fam"/>
</dbReference>
<dbReference type="OrthoDB" id="9814833at2"/>
<reference evidence="6 7" key="1">
    <citation type="submission" date="2017-06" db="EMBL/GenBank/DDBJ databases">
        <authorList>
            <consortium name="Pathogen Informatics"/>
        </authorList>
    </citation>
    <scope>NUCLEOTIDE SEQUENCE [LARGE SCALE GENOMIC DNA]</scope>
    <source>
        <strain evidence="6 7">NCTC13839</strain>
    </source>
</reference>
<dbReference type="InterPro" id="IPR036244">
    <property type="entry name" value="TipA-like_antibiotic-bd"/>
</dbReference>
<keyword evidence="2" id="KW-0238">DNA-binding</keyword>
<dbReference type="GO" id="GO:0003700">
    <property type="term" value="F:DNA-binding transcription factor activity"/>
    <property type="evidence" value="ECO:0007669"/>
    <property type="project" value="InterPro"/>
</dbReference>
<dbReference type="Gene3D" id="1.10.490.50">
    <property type="entry name" value="Antibiotic binding domain of TipA-like multidrug resistance regulators"/>
    <property type="match status" value="1"/>
</dbReference>
<dbReference type="AlphaFoldDB" id="A0A239ZBZ7"/>
<keyword evidence="3" id="KW-0010">Activator</keyword>
<dbReference type="InterPro" id="IPR000551">
    <property type="entry name" value="MerR-type_HTH_dom"/>
</dbReference>
<dbReference type="Gene3D" id="1.10.1660.10">
    <property type="match status" value="1"/>
</dbReference>
<keyword evidence="4" id="KW-0804">Transcription</keyword>
<dbReference type="Proteomes" id="UP000242084">
    <property type="component" value="Chromosome 1"/>
</dbReference>
<dbReference type="GO" id="GO:0003677">
    <property type="term" value="F:DNA binding"/>
    <property type="evidence" value="ECO:0007669"/>
    <property type="project" value="UniProtKB-KW"/>
</dbReference>
<dbReference type="PANTHER" id="PTHR30204">
    <property type="entry name" value="REDOX-CYCLING DRUG-SENSING TRANSCRIPTIONAL ACTIVATOR SOXR"/>
    <property type="match status" value="1"/>
</dbReference>
<proteinExistence type="predicted"/>
<evidence type="ECO:0000256" key="3">
    <source>
        <dbReference type="ARBA" id="ARBA00023159"/>
    </source>
</evidence>
<dbReference type="RefSeq" id="WP_095088072.1">
    <property type="nucleotide sequence ID" value="NZ_BMDM01000005.1"/>
</dbReference>
<dbReference type="Pfam" id="PF07739">
    <property type="entry name" value="TipAS"/>
    <property type="match status" value="1"/>
</dbReference>
<dbReference type="SMART" id="SM00422">
    <property type="entry name" value="HTH_MERR"/>
    <property type="match status" value="1"/>
</dbReference>
<evidence type="ECO:0000313" key="6">
    <source>
        <dbReference type="EMBL" id="SNV68417.1"/>
    </source>
</evidence>